<keyword evidence="8" id="KW-1185">Reference proteome</keyword>
<evidence type="ECO:0000256" key="5">
    <source>
        <dbReference type="SAM" id="MobiDB-lite"/>
    </source>
</evidence>
<feature type="region of interest" description="Disordered" evidence="5">
    <location>
        <begin position="1067"/>
        <end position="1086"/>
    </location>
</feature>
<reference evidence="7 8" key="1">
    <citation type="submission" date="2018-05" db="EMBL/GenBank/DDBJ databases">
        <title>Draft genome sequence of Scytalidium lignicola DSM 105466, a ubiquitous saprotrophic fungus.</title>
        <authorList>
            <person name="Buettner E."/>
            <person name="Gebauer A.M."/>
            <person name="Hofrichter M."/>
            <person name="Liers C."/>
            <person name="Kellner H."/>
        </authorList>
    </citation>
    <scope>NUCLEOTIDE SEQUENCE [LARGE SCALE GENOMIC DNA]</scope>
    <source>
        <strain evidence="7 8">DSM 105466</strain>
    </source>
</reference>
<dbReference type="Gene3D" id="3.50.50.60">
    <property type="entry name" value="FAD/NAD(P)-binding domain"/>
    <property type="match status" value="1"/>
</dbReference>
<keyword evidence="4" id="KW-0539">Nucleus</keyword>
<dbReference type="InterPro" id="IPR050641">
    <property type="entry name" value="RIFMO-like"/>
</dbReference>
<feature type="non-terminal residue" evidence="7">
    <location>
        <position position="1"/>
    </location>
</feature>
<dbReference type="PANTHER" id="PTHR43004:SF8">
    <property type="entry name" value="FAD-BINDING DOMAIN-CONTAINING PROTEIN-RELATED"/>
    <property type="match status" value="1"/>
</dbReference>
<dbReference type="PRINTS" id="PR00420">
    <property type="entry name" value="RNGMNOXGNASE"/>
</dbReference>
<dbReference type="InterPro" id="IPR002938">
    <property type="entry name" value="FAD-bd"/>
</dbReference>
<accession>A0A3E2H1Q6</accession>
<feature type="region of interest" description="Disordered" evidence="5">
    <location>
        <begin position="675"/>
        <end position="726"/>
    </location>
</feature>
<dbReference type="GO" id="GO:0000981">
    <property type="term" value="F:DNA-binding transcription factor activity, RNA polymerase II-specific"/>
    <property type="evidence" value="ECO:0007669"/>
    <property type="project" value="InterPro"/>
</dbReference>
<evidence type="ECO:0000256" key="4">
    <source>
        <dbReference type="ARBA" id="ARBA00023242"/>
    </source>
</evidence>
<evidence type="ECO:0000313" key="7">
    <source>
        <dbReference type="EMBL" id="RFU27285.1"/>
    </source>
</evidence>
<keyword evidence="1" id="KW-0285">Flavoprotein</keyword>
<dbReference type="SUPFAM" id="SSF51905">
    <property type="entry name" value="FAD/NAD(P)-binding domain"/>
    <property type="match status" value="1"/>
</dbReference>
<evidence type="ECO:0000259" key="6">
    <source>
        <dbReference type="SMART" id="SM00906"/>
    </source>
</evidence>
<feature type="region of interest" description="Disordered" evidence="5">
    <location>
        <begin position="1309"/>
        <end position="1338"/>
    </location>
</feature>
<dbReference type="GO" id="GO:0008270">
    <property type="term" value="F:zinc ion binding"/>
    <property type="evidence" value="ECO:0007669"/>
    <property type="project" value="InterPro"/>
</dbReference>
<feature type="domain" description="Xylanolytic transcriptional activator regulatory" evidence="6">
    <location>
        <begin position="939"/>
        <end position="1018"/>
    </location>
</feature>
<evidence type="ECO:0000256" key="2">
    <source>
        <dbReference type="ARBA" id="ARBA00022827"/>
    </source>
</evidence>
<keyword evidence="3" id="KW-0560">Oxidoreductase</keyword>
<dbReference type="GO" id="GO:0071949">
    <property type="term" value="F:FAD binding"/>
    <property type="evidence" value="ECO:0007669"/>
    <property type="project" value="InterPro"/>
</dbReference>
<dbReference type="STRING" id="5539.A0A3E2H1Q6"/>
<feature type="region of interest" description="Disordered" evidence="5">
    <location>
        <begin position="1364"/>
        <end position="1401"/>
    </location>
</feature>
<sequence>MNLNSASPESLNTAGSQPRTEVKMEKIKFDILIVGTGPAGASLACFLASHGLTGIMIGSASATADTPRAHITNMAALECLRDVGLDLECNKLAIKGDCMLHTRWAHDMAGKEYARIYSWGNDPRRKGDYEEASPCDPVDLPQTLLEPILVQHAAQNGFKTRFDSKFLEFIEDKETGLITSTVEDLLSGSKYEIESRFLFGADGARSQIVKQLNLPLMTKPGQGLAINVLVKADLSKLMENRMGNLHWILQPDVEHPEFAWIGIVRMVKPWNEWMFIFFPSPGAGTTFKPTKAEYLKRVKEFIGDDSIPAEILSISKWYINETVAEVYSKGNIFCLGDAVHRHPPFNGLGSNTCIQDAFNLAWKVAYVLKGQAGKALLDTYSAERQPVGYNIISRANQAFREHRNVWLALGILEPNKEDRVKLFSELSEASPAGKTRREDLKKAVELTSREFHGLGIEMNQQYRSTAILAPADEPERVLEKDEVLYYQPSTYPGSRLPHAWLNTSSPTTPISTIDLAGKGRFTLFSGVGGKKWKTAAAEVAKELDVGIDAHLIGFGQDYEDVYSTWSSVRGVEESGAVLIRPDRFFGQWSQSTDFTMEHYWFRFPTLIKWAMERGDRRRAEDRPHFLERKIRNKSSSRLGLFNQPMNIAYRLSRKVRCDRILPFCAVCDRTRQQCEYPSESSTSRPGPKIGSQQRRKNGTRPRSRTRARREFTPEISGSLSERQGSRKNAFDAASLIQGDAGLSARTSPFDNTTSEFNLPSPVTTPLDVCTLSYIVHPSHDLAAITTEEFTLPPGRTNTRQQDLLASACSILGVTVLKLQEYVDLYFENMSAISLFHQPTFQSKLESIESEGQMVALLASMLSFAAKFDFKSKDSAGWQGNQNSMQSPLANPQKRFQKLALQYIDESMEDHSDTTPTLCLLQALVLLTFRQLIEGVRGSAWRRMGLCIRVAHELGLHHIDRYNTPEETEVSIWCDLEERRRLWWAIWELDIFASTTKRCPSGIDPSDNDTRLPVSDECWFSGKFKPSCFLEIKPMNRIKALQQSGNEGVTAWNIVLNSLMREGHAVSKFRSSRPGNGRYRPPSMSMSEESTSDTLAILANALSYYALSLPSDLQYSGEYLSFPAQGGRASLATRQSHIAKYKIHIATQLARLMIYHEDTARGAQQDLRLPATYGNSRMPNSHINNANNSTDQTQASLRLGPSRHGLQQYHQAADELLNIISRSSRDHVRYVSPFYASAAWHGVAFWLTWKVFAPRSTNFDLVDSKLEIMRVTLNNFAEFWGLPDAMLENLNTMDAKIRRFIMPNAGAGCHGHGSTNSNSANKRRGENLEGGNGNTTAGVRRMQNSTANEFDNSDPMASSGVQVIVGDDSAGNGIPSLTRQTTTNLTNPSSAPQSRHPPSANREGMDVLVHASLMTSNLIQHDPTNPNTTNPSEIFAQTSTLGVGRPRNEKFENGSEGGTSNDAIIFHPDMYLNNTGLRVNTNMQDESNAQQAFDFQIVDGSSMWDHLDLDFEPLVNPEAFLGIYRGS</sequence>
<evidence type="ECO:0000256" key="3">
    <source>
        <dbReference type="ARBA" id="ARBA00023002"/>
    </source>
</evidence>
<evidence type="ECO:0000313" key="8">
    <source>
        <dbReference type="Proteomes" id="UP000258309"/>
    </source>
</evidence>
<dbReference type="CDD" id="cd00067">
    <property type="entry name" value="GAL4"/>
    <property type="match status" value="1"/>
</dbReference>
<dbReference type="OrthoDB" id="2690153at2759"/>
<comment type="caution">
    <text evidence="7">The sequence shown here is derived from an EMBL/GenBank/DDBJ whole genome shotgun (WGS) entry which is preliminary data.</text>
</comment>
<protein>
    <recommendedName>
        <fullName evidence="6">Xylanolytic transcriptional activator regulatory domain-containing protein</fullName>
    </recommendedName>
</protein>
<feature type="compositionally biased region" description="Polar residues" evidence="5">
    <location>
        <begin position="1374"/>
        <end position="1392"/>
    </location>
</feature>
<feature type="compositionally biased region" description="Basic residues" evidence="5">
    <location>
        <begin position="693"/>
        <end position="707"/>
    </location>
</feature>
<dbReference type="GO" id="GO:0003677">
    <property type="term" value="F:DNA binding"/>
    <property type="evidence" value="ECO:0007669"/>
    <property type="project" value="InterPro"/>
</dbReference>
<dbReference type="EMBL" id="NCSJ02000213">
    <property type="protein sequence ID" value="RFU27285.1"/>
    <property type="molecule type" value="Genomic_DNA"/>
</dbReference>
<dbReference type="Pfam" id="PF01494">
    <property type="entry name" value="FAD_binding_3"/>
    <property type="match status" value="1"/>
</dbReference>
<name>A0A3E2H1Q6_SCYLI</name>
<organism evidence="7 8">
    <name type="scientific">Scytalidium lignicola</name>
    <name type="common">Hyphomycete</name>
    <dbReference type="NCBI Taxonomy" id="5539"/>
    <lineage>
        <taxon>Eukaryota</taxon>
        <taxon>Fungi</taxon>
        <taxon>Dikarya</taxon>
        <taxon>Ascomycota</taxon>
        <taxon>Pezizomycotina</taxon>
        <taxon>Leotiomycetes</taxon>
        <taxon>Leotiomycetes incertae sedis</taxon>
        <taxon>Scytalidium</taxon>
    </lineage>
</organism>
<dbReference type="Pfam" id="PF21274">
    <property type="entry name" value="Rng_hyd_C"/>
    <property type="match status" value="1"/>
</dbReference>
<dbReference type="SMART" id="SM00906">
    <property type="entry name" value="Fungal_trans"/>
    <property type="match status" value="1"/>
</dbReference>
<keyword evidence="2" id="KW-0274">FAD</keyword>
<proteinExistence type="predicted"/>
<dbReference type="Gene3D" id="3.30.9.10">
    <property type="entry name" value="D-Amino Acid Oxidase, subunit A, domain 2"/>
    <property type="match status" value="1"/>
</dbReference>
<dbReference type="InterPro" id="IPR001138">
    <property type="entry name" value="Zn2Cys6_DnaBD"/>
</dbReference>
<feature type="compositionally biased region" description="Polar residues" evidence="5">
    <location>
        <begin position="675"/>
        <end position="684"/>
    </location>
</feature>
<dbReference type="GO" id="GO:0006351">
    <property type="term" value="P:DNA-templated transcription"/>
    <property type="evidence" value="ECO:0007669"/>
    <property type="project" value="InterPro"/>
</dbReference>
<dbReference type="CDD" id="cd12148">
    <property type="entry name" value="fungal_TF_MHR"/>
    <property type="match status" value="1"/>
</dbReference>
<evidence type="ECO:0000256" key="1">
    <source>
        <dbReference type="ARBA" id="ARBA00022630"/>
    </source>
</evidence>
<gene>
    <name evidence="7" type="ORF">B7463_g9054</name>
</gene>
<dbReference type="Pfam" id="PF04082">
    <property type="entry name" value="Fungal_trans"/>
    <property type="match status" value="1"/>
</dbReference>
<dbReference type="InterPro" id="IPR036188">
    <property type="entry name" value="FAD/NAD-bd_sf"/>
</dbReference>
<dbReference type="PANTHER" id="PTHR43004">
    <property type="entry name" value="TRK SYSTEM POTASSIUM UPTAKE PROTEIN"/>
    <property type="match status" value="1"/>
</dbReference>
<dbReference type="Gene3D" id="3.40.30.120">
    <property type="match status" value="1"/>
</dbReference>
<dbReference type="GO" id="GO:0016709">
    <property type="term" value="F:oxidoreductase activity, acting on paired donors, with incorporation or reduction of molecular oxygen, NAD(P)H as one donor, and incorporation of one atom of oxygen"/>
    <property type="evidence" value="ECO:0007669"/>
    <property type="project" value="UniProtKB-ARBA"/>
</dbReference>
<dbReference type="InterPro" id="IPR007219">
    <property type="entry name" value="XnlR_reg_dom"/>
</dbReference>
<dbReference type="Proteomes" id="UP000258309">
    <property type="component" value="Unassembled WGS sequence"/>
</dbReference>
<feature type="non-terminal residue" evidence="7">
    <location>
        <position position="1526"/>
    </location>
</feature>